<dbReference type="AlphaFoldDB" id="A0A6M5UKM3"/>
<accession>A0A6M5UKM3</accession>
<feature type="compositionally biased region" description="Low complexity" evidence="1">
    <location>
        <begin position="184"/>
        <end position="197"/>
    </location>
</feature>
<evidence type="ECO:0000256" key="1">
    <source>
        <dbReference type="SAM" id="MobiDB-lite"/>
    </source>
</evidence>
<evidence type="ECO:0000256" key="2">
    <source>
        <dbReference type="SAM" id="Phobius"/>
    </source>
</evidence>
<proteinExistence type="predicted"/>
<feature type="region of interest" description="Disordered" evidence="1">
    <location>
        <begin position="145"/>
        <end position="217"/>
    </location>
</feature>
<evidence type="ECO:0000313" key="3">
    <source>
        <dbReference type="EMBL" id="QJW38740.1"/>
    </source>
</evidence>
<dbReference type="KEGG" id="cprt:FIC82_020360"/>
<dbReference type="Proteomes" id="UP000451354">
    <property type="component" value="Plasmid pCPRO01"/>
</dbReference>
<feature type="compositionally biased region" description="Polar residues" evidence="1">
    <location>
        <begin position="200"/>
        <end position="217"/>
    </location>
</feature>
<sequence>MASAPRSEDPGYEVVRWYTRARKFPQLIGKTPSGGTIWGGPYTYTQLGAGVLVLVVGLKTTWLWGQFGLIGNAVVVLGVAYGVTLLVGKLPVGMRNPLSMAAGAVRALSRPAQGVLGGTALRIRPPHVVGSRVVVNRCTPVADVDDAALGSRSPERRGGRRRRRGREPERPLTLVRRPGPLRPTPATARAVQAPAPALTGVQQLLASAGSTHQQEDD</sequence>
<reference evidence="4" key="1">
    <citation type="journal article" date="2022" name="Int. J. Syst. Evol. Microbiol.">
        <title>Cellulosimicrobium protaetiae sp. nov., isolated from the gut of the larva of Protaetia brevitarsis seulensis.</title>
        <authorList>
            <person name="Le Han H."/>
            <person name="Nguyen T.T.H."/>
            <person name="Li Z."/>
            <person name="Shin N.R."/>
            <person name="Kim S.G."/>
        </authorList>
    </citation>
    <scope>NUCLEOTIDE SEQUENCE [LARGE SCALE GENOMIC DNA]</scope>
    <source>
        <strain evidence="4">BI34</strain>
    </source>
</reference>
<evidence type="ECO:0000313" key="4">
    <source>
        <dbReference type="Proteomes" id="UP000451354"/>
    </source>
</evidence>
<gene>
    <name evidence="3" type="ORF">FIC82_020360</name>
</gene>
<organism evidence="3 4">
    <name type="scientific">Cellulosimicrobium protaetiae</name>
    <dbReference type="NCBI Taxonomy" id="2587808"/>
    <lineage>
        <taxon>Bacteria</taxon>
        <taxon>Bacillati</taxon>
        <taxon>Actinomycetota</taxon>
        <taxon>Actinomycetes</taxon>
        <taxon>Micrococcales</taxon>
        <taxon>Promicromonosporaceae</taxon>
        <taxon>Cellulosimicrobium</taxon>
    </lineage>
</organism>
<keyword evidence="4" id="KW-1185">Reference proteome</keyword>
<feature type="transmembrane region" description="Helical" evidence="2">
    <location>
        <begin position="62"/>
        <end position="87"/>
    </location>
</feature>
<dbReference type="OrthoDB" id="5181251at2"/>
<keyword evidence="2" id="KW-0812">Transmembrane</keyword>
<dbReference type="RefSeq" id="WP_154800684.1">
    <property type="nucleotide sequence ID" value="NZ_CP052758.1"/>
</dbReference>
<keyword evidence="2" id="KW-1133">Transmembrane helix</keyword>
<keyword evidence="2" id="KW-0472">Membrane</keyword>
<dbReference type="EMBL" id="CP052758">
    <property type="protein sequence ID" value="QJW38740.1"/>
    <property type="molecule type" value="Genomic_DNA"/>
</dbReference>
<name>A0A6M5UKM3_9MICO</name>
<geneLocation type="plasmid" evidence="3 4">
    <name>pCPRO01</name>
</geneLocation>
<protein>
    <submittedName>
        <fullName evidence="3">Uncharacterized protein</fullName>
    </submittedName>
</protein>
<keyword evidence="3" id="KW-0614">Plasmid</keyword>